<dbReference type="AlphaFoldDB" id="A0A4R3RK03"/>
<dbReference type="EMBL" id="SMBK01000008">
    <property type="protein sequence ID" value="TCU36108.1"/>
    <property type="molecule type" value="Genomic_DNA"/>
</dbReference>
<comment type="caution">
    <text evidence="1">The sequence shown here is derived from an EMBL/GenBank/DDBJ whole genome shotgun (WGS) entry which is preliminary data.</text>
</comment>
<accession>A0A4R3RK03</accession>
<reference evidence="1 2" key="1">
    <citation type="submission" date="2019-03" db="EMBL/GenBank/DDBJ databases">
        <title>Genomic Encyclopedia of Type Strains, Phase IV (KMG-V): Genome sequencing to study the core and pangenomes of soil and plant-associated prokaryotes.</title>
        <authorList>
            <person name="Whitman W."/>
        </authorList>
    </citation>
    <scope>NUCLEOTIDE SEQUENCE [LARGE SCALE GENOMIC DNA]</scope>
    <source>
        <strain evidence="1 2">IE4868</strain>
    </source>
</reference>
<organism evidence="1 2">
    <name type="scientific">Rhizobium azibense</name>
    <dbReference type="NCBI Taxonomy" id="1136135"/>
    <lineage>
        <taxon>Bacteria</taxon>
        <taxon>Pseudomonadati</taxon>
        <taxon>Pseudomonadota</taxon>
        <taxon>Alphaproteobacteria</taxon>
        <taxon>Hyphomicrobiales</taxon>
        <taxon>Rhizobiaceae</taxon>
        <taxon>Rhizobium/Agrobacterium group</taxon>
        <taxon>Rhizobium</taxon>
    </lineage>
</organism>
<proteinExistence type="predicted"/>
<name>A0A4R3RK03_9HYPH</name>
<dbReference type="Proteomes" id="UP000295507">
    <property type="component" value="Unassembled WGS sequence"/>
</dbReference>
<evidence type="ECO:0000313" key="2">
    <source>
        <dbReference type="Proteomes" id="UP000295507"/>
    </source>
</evidence>
<sequence>MAQIILNAAVAVLVASAILMTASGALSAGDMRRQRVPVRVKIRRARSN</sequence>
<protein>
    <submittedName>
        <fullName evidence="1">Uncharacterized protein</fullName>
    </submittedName>
</protein>
<evidence type="ECO:0000313" key="1">
    <source>
        <dbReference type="EMBL" id="TCU36108.1"/>
    </source>
</evidence>
<gene>
    <name evidence="1" type="ORF">EV129_108195</name>
</gene>